<dbReference type="NCBIfam" id="TIGR02868">
    <property type="entry name" value="CydC"/>
    <property type="match status" value="1"/>
</dbReference>
<dbReference type="GO" id="GO:0140359">
    <property type="term" value="F:ABC-type transporter activity"/>
    <property type="evidence" value="ECO:0007669"/>
    <property type="project" value="InterPro"/>
</dbReference>
<keyword evidence="4" id="KW-0067">ATP-binding</keyword>
<evidence type="ECO:0000256" key="5">
    <source>
        <dbReference type="ARBA" id="ARBA00022989"/>
    </source>
</evidence>
<accession>A0A6J6BKY8</accession>
<dbReference type="PROSITE" id="PS00211">
    <property type="entry name" value="ABC_TRANSPORTER_1"/>
    <property type="match status" value="1"/>
</dbReference>
<evidence type="ECO:0000256" key="1">
    <source>
        <dbReference type="ARBA" id="ARBA00004141"/>
    </source>
</evidence>
<feature type="domain" description="ABC transmembrane type-1" evidence="9">
    <location>
        <begin position="38"/>
        <end position="264"/>
    </location>
</feature>
<proteinExistence type="predicted"/>
<feature type="transmembrane region" description="Helical" evidence="7">
    <location>
        <begin position="163"/>
        <end position="181"/>
    </location>
</feature>
<feature type="transmembrane region" description="Helical" evidence="7">
    <location>
        <begin position="244"/>
        <end position="263"/>
    </location>
</feature>
<feature type="transmembrane region" description="Helical" evidence="7">
    <location>
        <begin position="20"/>
        <end position="44"/>
    </location>
</feature>
<dbReference type="GO" id="GO:0034775">
    <property type="term" value="P:glutathione transmembrane transport"/>
    <property type="evidence" value="ECO:0007669"/>
    <property type="project" value="InterPro"/>
</dbReference>
<sequence length="556" mass="59810">MTTTSPGRLLFKKIGRTQRWVTLSSLLGIIPIGSGIGLFAFALYLLTKSALLGTAASVSLTILGVRFFAVARVVGRYCERYLGHLGTFRVLARLRIWLFQQLIDTDSILVANQRRGDVVTGLVDDVDTMQDRLLRVSSPPFVALGTLLIAVAIMMAINIQSAAILAVFFLAGALILPPLLWSRTRHLSSQLIRLRAQRLTEATELIDGFETLTIWGRADQLSESIQHFDLQESRVSKELARIRALLSVAVIALTGMCVLVIVAVLQTTEVSAANIYWLAAVPLVALASFEALGPLLQAPDFRAQTDEAAARILAIASTSSASPPAVQTESLEPHQAPTAPTIEISNLSFAYAKSLPIFVNASVTIPYGSIVAIAAPSGTGKSTLLDLLVGLLPCQSGTVSIDEFQPAQLQGLPRPCIAVVMQDDHLFDTTIRDNLLVGNGDATDTQLLDVCRTAGLLPFIDARPGGLDAPIGPNGDDLSGGERQRLMIARALLADAPILVLDEATEHLEPSLRFEVLDAILASRKGRTTVMLAHEIDTLEQVDATYDLIEGTFVIR</sequence>
<dbReference type="InterPro" id="IPR003593">
    <property type="entry name" value="AAA+_ATPase"/>
</dbReference>
<feature type="domain" description="ABC transporter" evidence="8">
    <location>
        <begin position="342"/>
        <end position="554"/>
    </location>
</feature>
<protein>
    <submittedName>
        <fullName evidence="10">Unannotated protein</fullName>
    </submittedName>
</protein>
<gene>
    <name evidence="10" type="ORF">UFOPK1495_00123</name>
</gene>
<evidence type="ECO:0000256" key="4">
    <source>
        <dbReference type="ARBA" id="ARBA00022840"/>
    </source>
</evidence>
<evidence type="ECO:0000256" key="2">
    <source>
        <dbReference type="ARBA" id="ARBA00022692"/>
    </source>
</evidence>
<keyword evidence="5 7" id="KW-1133">Transmembrane helix</keyword>
<feature type="transmembrane region" description="Helical" evidence="7">
    <location>
        <begin position="275"/>
        <end position="296"/>
    </location>
</feature>
<dbReference type="Gene3D" id="3.40.50.300">
    <property type="entry name" value="P-loop containing nucleotide triphosphate hydrolases"/>
    <property type="match status" value="1"/>
</dbReference>
<dbReference type="GO" id="GO:0016887">
    <property type="term" value="F:ATP hydrolysis activity"/>
    <property type="evidence" value="ECO:0007669"/>
    <property type="project" value="InterPro"/>
</dbReference>
<dbReference type="Pfam" id="PF00664">
    <property type="entry name" value="ABC_membrane"/>
    <property type="match status" value="1"/>
</dbReference>
<dbReference type="InterPro" id="IPR036640">
    <property type="entry name" value="ABC1_TM_sf"/>
</dbReference>
<evidence type="ECO:0000259" key="9">
    <source>
        <dbReference type="PROSITE" id="PS50929"/>
    </source>
</evidence>
<feature type="transmembrane region" description="Helical" evidence="7">
    <location>
        <begin position="50"/>
        <end position="71"/>
    </location>
</feature>
<evidence type="ECO:0000256" key="3">
    <source>
        <dbReference type="ARBA" id="ARBA00022741"/>
    </source>
</evidence>
<evidence type="ECO:0000256" key="7">
    <source>
        <dbReference type="SAM" id="Phobius"/>
    </source>
</evidence>
<dbReference type="PANTHER" id="PTHR24221">
    <property type="entry name" value="ATP-BINDING CASSETTE SUB-FAMILY B"/>
    <property type="match status" value="1"/>
</dbReference>
<dbReference type="InterPro" id="IPR014223">
    <property type="entry name" value="ABC_CydC/D"/>
</dbReference>
<dbReference type="GO" id="GO:0016020">
    <property type="term" value="C:membrane"/>
    <property type="evidence" value="ECO:0007669"/>
    <property type="project" value="UniProtKB-SubCell"/>
</dbReference>
<dbReference type="GO" id="GO:0005524">
    <property type="term" value="F:ATP binding"/>
    <property type="evidence" value="ECO:0007669"/>
    <property type="project" value="UniProtKB-KW"/>
</dbReference>
<dbReference type="PROSITE" id="PS50929">
    <property type="entry name" value="ABC_TM1F"/>
    <property type="match status" value="1"/>
</dbReference>
<keyword evidence="2 7" id="KW-0812">Transmembrane</keyword>
<dbReference type="InterPro" id="IPR017871">
    <property type="entry name" value="ABC_transporter-like_CS"/>
</dbReference>
<dbReference type="SUPFAM" id="SSF52540">
    <property type="entry name" value="P-loop containing nucleoside triphosphate hydrolases"/>
    <property type="match status" value="1"/>
</dbReference>
<dbReference type="EMBL" id="CAEZSU010000007">
    <property type="protein sequence ID" value="CAB4539790.1"/>
    <property type="molecule type" value="Genomic_DNA"/>
</dbReference>
<dbReference type="Pfam" id="PF00005">
    <property type="entry name" value="ABC_tran"/>
    <property type="match status" value="1"/>
</dbReference>
<dbReference type="SMART" id="SM00382">
    <property type="entry name" value="AAA"/>
    <property type="match status" value="1"/>
</dbReference>
<evidence type="ECO:0000259" key="8">
    <source>
        <dbReference type="PROSITE" id="PS50893"/>
    </source>
</evidence>
<dbReference type="InterPro" id="IPR027417">
    <property type="entry name" value="P-loop_NTPase"/>
</dbReference>
<organism evidence="10">
    <name type="scientific">freshwater metagenome</name>
    <dbReference type="NCBI Taxonomy" id="449393"/>
    <lineage>
        <taxon>unclassified sequences</taxon>
        <taxon>metagenomes</taxon>
        <taxon>ecological metagenomes</taxon>
    </lineage>
</organism>
<name>A0A6J6BKY8_9ZZZZ</name>
<dbReference type="PROSITE" id="PS50893">
    <property type="entry name" value="ABC_TRANSPORTER_2"/>
    <property type="match status" value="1"/>
</dbReference>
<feature type="transmembrane region" description="Helical" evidence="7">
    <location>
        <begin position="139"/>
        <end position="157"/>
    </location>
</feature>
<dbReference type="Gene3D" id="1.20.1560.10">
    <property type="entry name" value="ABC transporter type 1, transmembrane domain"/>
    <property type="match status" value="1"/>
</dbReference>
<dbReference type="SUPFAM" id="SSF90123">
    <property type="entry name" value="ABC transporter transmembrane region"/>
    <property type="match status" value="1"/>
</dbReference>
<dbReference type="AlphaFoldDB" id="A0A6J6BKY8"/>
<keyword evidence="6 7" id="KW-0472">Membrane</keyword>
<dbReference type="InterPro" id="IPR003439">
    <property type="entry name" value="ABC_transporter-like_ATP-bd"/>
</dbReference>
<evidence type="ECO:0000313" key="10">
    <source>
        <dbReference type="EMBL" id="CAB4539790.1"/>
    </source>
</evidence>
<comment type="subcellular location">
    <subcellularLocation>
        <location evidence="1">Membrane</location>
        <topology evidence="1">Multi-pass membrane protein</topology>
    </subcellularLocation>
</comment>
<dbReference type="GO" id="GO:0045454">
    <property type="term" value="P:cell redox homeostasis"/>
    <property type="evidence" value="ECO:0007669"/>
    <property type="project" value="InterPro"/>
</dbReference>
<evidence type="ECO:0000256" key="6">
    <source>
        <dbReference type="ARBA" id="ARBA00023136"/>
    </source>
</evidence>
<dbReference type="PANTHER" id="PTHR24221:SF653">
    <property type="entry name" value="TRANSPORT ATP-BINDING PROTEIN CYDC"/>
    <property type="match status" value="1"/>
</dbReference>
<dbReference type="InterPro" id="IPR039421">
    <property type="entry name" value="Type_1_exporter"/>
</dbReference>
<keyword evidence="3" id="KW-0547">Nucleotide-binding</keyword>
<reference evidence="10" key="1">
    <citation type="submission" date="2020-05" db="EMBL/GenBank/DDBJ databases">
        <authorList>
            <person name="Chiriac C."/>
            <person name="Salcher M."/>
            <person name="Ghai R."/>
            <person name="Kavagutti S V."/>
        </authorList>
    </citation>
    <scope>NUCLEOTIDE SEQUENCE</scope>
</reference>
<dbReference type="InterPro" id="IPR011527">
    <property type="entry name" value="ABC1_TM_dom"/>
</dbReference>
<dbReference type="GO" id="GO:0034040">
    <property type="term" value="F:ATPase-coupled lipid transmembrane transporter activity"/>
    <property type="evidence" value="ECO:0007669"/>
    <property type="project" value="TreeGrafter"/>
</dbReference>